<reference evidence="2 3" key="1">
    <citation type="journal article" date="2020" name="Biotechnol. Biofuels">
        <title>New insights from the biogas microbiome by comprehensive genome-resolved metagenomics of nearly 1600 species originating from multiple anaerobic digesters.</title>
        <authorList>
            <person name="Campanaro S."/>
            <person name="Treu L."/>
            <person name="Rodriguez-R L.M."/>
            <person name="Kovalovszki A."/>
            <person name="Ziels R.M."/>
            <person name="Maus I."/>
            <person name="Zhu X."/>
            <person name="Kougias P.G."/>
            <person name="Basile A."/>
            <person name="Luo G."/>
            <person name="Schluter A."/>
            <person name="Konstantinidis K.T."/>
            <person name="Angelidaki I."/>
        </authorList>
    </citation>
    <scope>NUCLEOTIDE SEQUENCE [LARGE SCALE GENOMIC DNA]</scope>
    <source>
        <strain evidence="2">AS27yjCOA_65</strain>
    </source>
</reference>
<evidence type="ECO:0008006" key="4">
    <source>
        <dbReference type="Google" id="ProtNLM"/>
    </source>
</evidence>
<gene>
    <name evidence="2" type="ORF">GYA55_06710</name>
</gene>
<dbReference type="Proteomes" id="UP000524246">
    <property type="component" value="Unassembled WGS sequence"/>
</dbReference>
<feature type="transmembrane region" description="Helical" evidence="1">
    <location>
        <begin position="210"/>
        <end position="235"/>
    </location>
</feature>
<evidence type="ECO:0000313" key="2">
    <source>
        <dbReference type="EMBL" id="NMC62845.1"/>
    </source>
</evidence>
<proteinExistence type="predicted"/>
<dbReference type="AlphaFoldDB" id="A0A7X9IJP0"/>
<organism evidence="2 3">
    <name type="scientific">SAR324 cluster bacterium</name>
    <dbReference type="NCBI Taxonomy" id="2024889"/>
    <lineage>
        <taxon>Bacteria</taxon>
        <taxon>Deltaproteobacteria</taxon>
        <taxon>SAR324 cluster</taxon>
    </lineage>
</organism>
<dbReference type="SUPFAM" id="SSF103473">
    <property type="entry name" value="MFS general substrate transporter"/>
    <property type="match status" value="1"/>
</dbReference>
<keyword evidence="1" id="KW-0472">Membrane</keyword>
<evidence type="ECO:0000256" key="1">
    <source>
        <dbReference type="SAM" id="Phobius"/>
    </source>
</evidence>
<feature type="transmembrane region" description="Helical" evidence="1">
    <location>
        <begin position="272"/>
        <end position="293"/>
    </location>
</feature>
<keyword evidence="1" id="KW-0812">Transmembrane</keyword>
<dbReference type="InterPro" id="IPR036259">
    <property type="entry name" value="MFS_trans_sf"/>
</dbReference>
<name>A0A7X9IJP0_9DELT</name>
<sequence length="408" mass="44188">MKFLYLILAAFFAGLGLGYVKFFALSYLSAVIYEPSDKIWIIQSVGALITLGPFLAYLIAGPIAASFRKAKVMRYSAIAVAIVLTGGLLTDWFGTAWFYVFMTGLIMGIYNPAKGASIPLESARSGRSTELITATLAIVYIAGILAGAPFATEFFARNPYLGAASSVFIFVPAAFFGGLCTYPNEDNHLFSFSKSFWGLLEETKWLFKHYWIYIVAPSMIWGMASAASLAVTAYAEEKMLGSATKCSLMAAFATIGVIVGNAVSVKLRSIRYLAASICSIGIVLVLVSIPILVELSHPSMIVEENTRIYILLALDLGLMGFFFGITTNLIEAEYYSLTYTAKKEGTGSALLSAMTAFFPFTLGGGMALAVILKLASPITQFIWLAVITMLPTFMIIILALRKPRSGYV</sequence>
<feature type="transmembrane region" description="Helical" evidence="1">
    <location>
        <begin position="308"/>
        <end position="330"/>
    </location>
</feature>
<accession>A0A7X9IJP0</accession>
<keyword evidence="1" id="KW-1133">Transmembrane helix</keyword>
<dbReference type="EMBL" id="JAAZON010000295">
    <property type="protein sequence ID" value="NMC62845.1"/>
    <property type="molecule type" value="Genomic_DNA"/>
</dbReference>
<feature type="transmembrane region" description="Helical" evidence="1">
    <location>
        <begin position="381"/>
        <end position="400"/>
    </location>
</feature>
<feature type="transmembrane region" description="Helical" evidence="1">
    <location>
        <begin position="7"/>
        <end position="33"/>
    </location>
</feature>
<evidence type="ECO:0000313" key="3">
    <source>
        <dbReference type="Proteomes" id="UP000524246"/>
    </source>
</evidence>
<feature type="transmembrane region" description="Helical" evidence="1">
    <location>
        <begin position="72"/>
        <end position="90"/>
    </location>
</feature>
<protein>
    <recommendedName>
        <fullName evidence="4">MFS transporter</fullName>
    </recommendedName>
</protein>
<comment type="caution">
    <text evidence="2">The sequence shown here is derived from an EMBL/GenBank/DDBJ whole genome shotgun (WGS) entry which is preliminary data.</text>
</comment>
<feature type="transmembrane region" description="Helical" evidence="1">
    <location>
        <begin position="247"/>
        <end position="265"/>
    </location>
</feature>
<feature type="transmembrane region" description="Helical" evidence="1">
    <location>
        <begin position="350"/>
        <end position="375"/>
    </location>
</feature>
<feature type="transmembrane region" description="Helical" evidence="1">
    <location>
        <begin position="161"/>
        <end position="182"/>
    </location>
</feature>
<feature type="transmembrane region" description="Helical" evidence="1">
    <location>
        <begin position="134"/>
        <end position="155"/>
    </location>
</feature>
<feature type="transmembrane region" description="Helical" evidence="1">
    <location>
        <begin position="39"/>
        <end position="60"/>
    </location>
</feature>
<feature type="transmembrane region" description="Helical" evidence="1">
    <location>
        <begin position="96"/>
        <end position="113"/>
    </location>
</feature>